<accession>X1TZI3</accession>
<dbReference type="Gene3D" id="3.40.800.10">
    <property type="entry name" value="Ureohydrolase domain"/>
    <property type="match status" value="1"/>
</dbReference>
<evidence type="ECO:0000313" key="1">
    <source>
        <dbReference type="EMBL" id="GAI96786.1"/>
    </source>
</evidence>
<comment type="caution">
    <text evidence="1">The sequence shown here is derived from an EMBL/GenBank/DDBJ whole genome shotgun (WGS) entry which is preliminary data.</text>
</comment>
<dbReference type="InterPro" id="IPR006035">
    <property type="entry name" value="Ureohydrolase"/>
</dbReference>
<name>X1TZI3_9ZZZZ</name>
<dbReference type="SUPFAM" id="SSF52768">
    <property type="entry name" value="Arginase/deacetylase"/>
    <property type="match status" value="1"/>
</dbReference>
<gene>
    <name evidence="1" type="ORF">S12H4_35189</name>
</gene>
<protein>
    <submittedName>
        <fullName evidence="1">Uncharacterized protein</fullName>
    </submittedName>
</protein>
<dbReference type="GO" id="GO:0046872">
    <property type="term" value="F:metal ion binding"/>
    <property type="evidence" value="ECO:0007669"/>
    <property type="project" value="InterPro"/>
</dbReference>
<sequence>MDVKLSPDTPQFGGLDSRELLNLPYGIFELPIIGFDVVEVAPTLDDSKIVFFDARKIITNAGDIIIERKRN</sequence>
<dbReference type="Pfam" id="PF00491">
    <property type="entry name" value="Arginase"/>
    <property type="match status" value="1"/>
</dbReference>
<organism evidence="1">
    <name type="scientific">marine sediment metagenome</name>
    <dbReference type="NCBI Taxonomy" id="412755"/>
    <lineage>
        <taxon>unclassified sequences</taxon>
        <taxon>metagenomes</taxon>
        <taxon>ecological metagenomes</taxon>
    </lineage>
</organism>
<reference evidence="1" key="1">
    <citation type="journal article" date="2014" name="Front. Microbiol.">
        <title>High frequency of phylogenetically diverse reductive dehalogenase-homologous genes in deep subseafloor sedimentary metagenomes.</title>
        <authorList>
            <person name="Kawai M."/>
            <person name="Futagami T."/>
            <person name="Toyoda A."/>
            <person name="Takaki Y."/>
            <person name="Nishi S."/>
            <person name="Hori S."/>
            <person name="Arai W."/>
            <person name="Tsubouchi T."/>
            <person name="Morono Y."/>
            <person name="Uchiyama I."/>
            <person name="Ito T."/>
            <person name="Fujiyama A."/>
            <person name="Inagaki F."/>
            <person name="Takami H."/>
        </authorList>
    </citation>
    <scope>NUCLEOTIDE SEQUENCE</scope>
    <source>
        <strain evidence="1">Expedition CK06-06</strain>
    </source>
</reference>
<proteinExistence type="predicted"/>
<dbReference type="InterPro" id="IPR023696">
    <property type="entry name" value="Ureohydrolase_dom_sf"/>
</dbReference>
<dbReference type="AlphaFoldDB" id="X1TZI3"/>
<dbReference type="EMBL" id="BARW01020878">
    <property type="protein sequence ID" value="GAI96786.1"/>
    <property type="molecule type" value="Genomic_DNA"/>
</dbReference>